<protein>
    <submittedName>
        <fullName evidence="1">Uncharacterized protein</fullName>
    </submittedName>
</protein>
<dbReference type="Proteomes" id="UP001283361">
    <property type="component" value="Unassembled WGS sequence"/>
</dbReference>
<gene>
    <name evidence="1" type="ORF">RRG08_019099</name>
</gene>
<evidence type="ECO:0000313" key="2">
    <source>
        <dbReference type="Proteomes" id="UP001283361"/>
    </source>
</evidence>
<organism evidence="1 2">
    <name type="scientific">Elysia crispata</name>
    <name type="common">lettuce slug</name>
    <dbReference type="NCBI Taxonomy" id="231223"/>
    <lineage>
        <taxon>Eukaryota</taxon>
        <taxon>Metazoa</taxon>
        <taxon>Spiralia</taxon>
        <taxon>Lophotrochozoa</taxon>
        <taxon>Mollusca</taxon>
        <taxon>Gastropoda</taxon>
        <taxon>Heterobranchia</taxon>
        <taxon>Euthyneura</taxon>
        <taxon>Panpulmonata</taxon>
        <taxon>Sacoglossa</taxon>
        <taxon>Placobranchoidea</taxon>
        <taxon>Plakobranchidae</taxon>
        <taxon>Elysia</taxon>
    </lineage>
</organism>
<keyword evidence="2" id="KW-1185">Reference proteome</keyword>
<accession>A0AAE1A581</accession>
<reference evidence="1" key="1">
    <citation type="journal article" date="2023" name="G3 (Bethesda)">
        <title>A reference genome for the long-term kleptoplast-retaining sea slug Elysia crispata morphotype clarki.</title>
        <authorList>
            <person name="Eastman K.E."/>
            <person name="Pendleton A.L."/>
            <person name="Shaikh M.A."/>
            <person name="Suttiyut T."/>
            <person name="Ogas R."/>
            <person name="Tomko P."/>
            <person name="Gavelis G."/>
            <person name="Widhalm J.R."/>
            <person name="Wisecaver J.H."/>
        </authorList>
    </citation>
    <scope>NUCLEOTIDE SEQUENCE</scope>
    <source>
        <strain evidence="1">ECLA1</strain>
    </source>
</reference>
<proteinExistence type="predicted"/>
<name>A0AAE1A581_9GAST</name>
<sequence length="133" mass="14478">MDLLINNLILLTNRSDDGIIEAVIFHLKPLLPDSGPESILDILTSSYLPHESTYLLRSTEEEWYGHVSPRKLTLSTEFASSAISAQISGCVYLTVGSDDDILLLSPPAAKGTESQCVVAILFSSEITVSQVLR</sequence>
<dbReference type="AlphaFoldDB" id="A0AAE1A581"/>
<dbReference type="EMBL" id="JAWDGP010002624">
    <property type="protein sequence ID" value="KAK3781474.1"/>
    <property type="molecule type" value="Genomic_DNA"/>
</dbReference>
<evidence type="ECO:0000313" key="1">
    <source>
        <dbReference type="EMBL" id="KAK3781474.1"/>
    </source>
</evidence>
<comment type="caution">
    <text evidence="1">The sequence shown here is derived from an EMBL/GenBank/DDBJ whole genome shotgun (WGS) entry which is preliminary data.</text>
</comment>